<evidence type="ECO:0000313" key="7">
    <source>
        <dbReference type="Proteomes" id="UP001595604"/>
    </source>
</evidence>
<feature type="transmembrane region" description="Helical" evidence="4">
    <location>
        <begin position="83"/>
        <end position="102"/>
    </location>
</feature>
<feature type="transmembrane region" description="Helical" evidence="4">
    <location>
        <begin position="172"/>
        <end position="193"/>
    </location>
</feature>
<dbReference type="PANTHER" id="PTHR11360:SF290">
    <property type="entry name" value="MONOCARBOXYLATE MFS PERMEASE"/>
    <property type="match status" value="1"/>
</dbReference>
<evidence type="ECO:0000256" key="3">
    <source>
        <dbReference type="ARBA" id="ARBA00023136"/>
    </source>
</evidence>
<dbReference type="InterPro" id="IPR036259">
    <property type="entry name" value="MFS_trans_sf"/>
</dbReference>
<dbReference type="RefSeq" id="WP_379508080.1">
    <property type="nucleotide sequence ID" value="NZ_JBHRTQ010000001.1"/>
</dbReference>
<reference evidence="7" key="1">
    <citation type="journal article" date="2019" name="Int. J. Syst. Evol. Microbiol.">
        <title>The Global Catalogue of Microorganisms (GCM) 10K type strain sequencing project: providing services to taxonomists for standard genome sequencing and annotation.</title>
        <authorList>
            <consortium name="The Broad Institute Genomics Platform"/>
            <consortium name="The Broad Institute Genome Sequencing Center for Infectious Disease"/>
            <person name="Wu L."/>
            <person name="Ma J."/>
        </authorList>
    </citation>
    <scope>NUCLEOTIDE SEQUENCE [LARGE SCALE GENOMIC DNA]</scope>
    <source>
        <strain evidence="7">KCTC 42984</strain>
    </source>
</reference>
<dbReference type="PANTHER" id="PTHR11360">
    <property type="entry name" value="MONOCARBOXYLATE TRANSPORTER"/>
    <property type="match status" value="1"/>
</dbReference>
<feature type="transmembrane region" description="Helical" evidence="4">
    <location>
        <begin position="53"/>
        <end position="71"/>
    </location>
</feature>
<feature type="transmembrane region" description="Helical" evidence="4">
    <location>
        <begin position="12"/>
        <end position="33"/>
    </location>
</feature>
<feature type="transmembrane region" description="Helical" evidence="4">
    <location>
        <begin position="375"/>
        <end position="396"/>
    </location>
</feature>
<dbReference type="InterPro" id="IPR020846">
    <property type="entry name" value="MFS_dom"/>
</dbReference>
<gene>
    <name evidence="6" type="ORF">ACFOD9_00310</name>
</gene>
<keyword evidence="3 4" id="KW-0472">Membrane</keyword>
<feature type="transmembrane region" description="Helical" evidence="4">
    <location>
        <begin position="287"/>
        <end position="304"/>
    </location>
</feature>
<comment type="caution">
    <text evidence="6">The sequence shown here is derived from an EMBL/GenBank/DDBJ whole genome shotgun (WGS) entry which is preliminary data.</text>
</comment>
<dbReference type="SUPFAM" id="SSF103473">
    <property type="entry name" value="MFS general substrate transporter"/>
    <property type="match status" value="1"/>
</dbReference>
<feature type="transmembrane region" description="Helical" evidence="4">
    <location>
        <begin position="108"/>
        <end position="129"/>
    </location>
</feature>
<feature type="transmembrane region" description="Helical" evidence="4">
    <location>
        <begin position="347"/>
        <end position="369"/>
    </location>
</feature>
<dbReference type="EMBL" id="JBHRTQ010000001">
    <property type="protein sequence ID" value="MFC3172683.1"/>
    <property type="molecule type" value="Genomic_DNA"/>
</dbReference>
<sequence length="415" mass="43965">MTAPLTARQEWATMWQLPVTTMLGIAGVSAFAYSNGVFLGEITKEFGWTRAQFSGAFTFQMLVGILIAPFAGRMVDRFGTRRVLSVIILPHLAMLAVLGTINGSVTQWQLLCVLSGLIGVFGAPAIWMAAVVRRFDASRGLAVAVSLAGLGLASMIWPLLSAAYVQAFGWRLAFGAIALTFGAIIIPLIYFYIPRAPVTTAANRPVAPDLRTEVLPNLRSRTFLFVVVAAGLFGMVTLGLNFHMVPLMKSKGFSLTTAAFLASATGLASFSGRLLTGFLLDRLPTRTIGVIAFLLPIPVVLVLGQSGANLWLNLATVIVFGLASGAETDIITYIIARTMPRMFGTAYAIAISFVGAAASSGPLLAGALYDRAGSYDLFLMCVIPIVSTGALLIWLLPPVQPREIGPADAAPVAAH</sequence>
<dbReference type="Gene3D" id="1.20.1250.20">
    <property type="entry name" value="MFS general substrate transporter like domains"/>
    <property type="match status" value="2"/>
</dbReference>
<dbReference type="Proteomes" id="UP001595604">
    <property type="component" value="Unassembled WGS sequence"/>
</dbReference>
<feature type="transmembrane region" description="Helical" evidence="4">
    <location>
        <begin position="223"/>
        <end position="243"/>
    </location>
</feature>
<evidence type="ECO:0000256" key="2">
    <source>
        <dbReference type="ARBA" id="ARBA00022989"/>
    </source>
</evidence>
<keyword evidence="7" id="KW-1185">Reference proteome</keyword>
<keyword evidence="2 4" id="KW-1133">Transmembrane helix</keyword>
<proteinExistence type="predicted"/>
<dbReference type="InterPro" id="IPR011701">
    <property type="entry name" value="MFS"/>
</dbReference>
<evidence type="ECO:0000256" key="4">
    <source>
        <dbReference type="SAM" id="Phobius"/>
    </source>
</evidence>
<evidence type="ECO:0000259" key="5">
    <source>
        <dbReference type="PROSITE" id="PS50850"/>
    </source>
</evidence>
<organism evidence="6 7">
    <name type="scientific">Novosphingobium bradum</name>
    <dbReference type="NCBI Taxonomy" id="1737444"/>
    <lineage>
        <taxon>Bacteria</taxon>
        <taxon>Pseudomonadati</taxon>
        <taxon>Pseudomonadota</taxon>
        <taxon>Alphaproteobacteria</taxon>
        <taxon>Sphingomonadales</taxon>
        <taxon>Sphingomonadaceae</taxon>
        <taxon>Novosphingobium</taxon>
    </lineage>
</organism>
<feature type="transmembrane region" description="Helical" evidence="4">
    <location>
        <begin position="255"/>
        <end position="275"/>
    </location>
</feature>
<feature type="transmembrane region" description="Helical" evidence="4">
    <location>
        <begin position="310"/>
        <end position="335"/>
    </location>
</feature>
<evidence type="ECO:0000256" key="1">
    <source>
        <dbReference type="ARBA" id="ARBA00022692"/>
    </source>
</evidence>
<keyword evidence="1 4" id="KW-0812">Transmembrane</keyword>
<dbReference type="InterPro" id="IPR050327">
    <property type="entry name" value="Proton-linked_MCT"/>
</dbReference>
<accession>A0ABV7IJ21</accession>
<evidence type="ECO:0000313" key="6">
    <source>
        <dbReference type="EMBL" id="MFC3172683.1"/>
    </source>
</evidence>
<protein>
    <submittedName>
        <fullName evidence="6">MFS transporter</fullName>
    </submittedName>
</protein>
<dbReference type="PROSITE" id="PS50850">
    <property type="entry name" value="MFS"/>
    <property type="match status" value="1"/>
</dbReference>
<feature type="domain" description="Major facilitator superfamily (MFS) profile" evidence="5">
    <location>
        <begin position="13"/>
        <end position="400"/>
    </location>
</feature>
<dbReference type="Pfam" id="PF07690">
    <property type="entry name" value="MFS_1"/>
    <property type="match status" value="1"/>
</dbReference>
<name>A0ABV7IJ21_9SPHN</name>
<feature type="transmembrane region" description="Helical" evidence="4">
    <location>
        <begin position="141"/>
        <end position="160"/>
    </location>
</feature>